<feature type="domain" description="HAMP" evidence="13">
    <location>
        <begin position="157"/>
        <end position="209"/>
    </location>
</feature>
<organism evidence="14 15">
    <name type="scientific">Rhodococcus tukisamuensis</name>
    <dbReference type="NCBI Taxonomy" id="168276"/>
    <lineage>
        <taxon>Bacteria</taxon>
        <taxon>Bacillati</taxon>
        <taxon>Actinomycetota</taxon>
        <taxon>Actinomycetes</taxon>
        <taxon>Mycobacteriales</taxon>
        <taxon>Nocardiaceae</taxon>
        <taxon>Rhodococcus</taxon>
    </lineage>
</organism>
<dbReference type="InterPro" id="IPR004358">
    <property type="entry name" value="Sig_transdc_His_kin-like_C"/>
</dbReference>
<sequence>MSRRRRSLSLRTRVALVSALAAAIVIGAVGVAFAVFLRVNGSTQLDRTLDSVALSVPAESLTAAEPLVLPILPTDEPAVTTPGTGMVEFDAVRTESVAGTLVRARDVPVSGAAGTYLAVTVPEDALTVAIRQQQWQVAVAAVVAIAAAAGLGWLLAGRAVRPLQRLAAATHTVGDDPSAVLPNVQGAREAEELSEAIANMLGRMQQARNRTQEALGAARDFAAVSAHELRTPLTSMRTDLEVLATMPLSDEQRAEVVHDLLVTQREVEATLADLERLAVGELSDTADYEEVDLVELADRCVQESARRLPDLDIDLRGPDTVVVRGIPSGLRLVLDNAITNAVRHGTADRVRITLAENGTHGVDVTVDDDGTGIPEHERASLFARFARGSTAHAEGSGLGLALIAQQAALHGGTAELSESPLGGTRLWLRLPASRAHPAD</sequence>
<protein>
    <recommendedName>
        <fullName evidence="3">histidine kinase</fullName>
        <ecNumber evidence="3">2.7.13.3</ecNumber>
    </recommendedName>
</protein>
<dbReference type="Gene3D" id="6.10.340.10">
    <property type="match status" value="1"/>
</dbReference>
<evidence type="ECO:0000256" key="3">
    <source>
        <dbReference type="ARBA" id="ARBA00012438"/>
    </source>
</evidence>
<evidence type="ECO:0000256" key="11">
    <source>
        <dbReference type="SAM" id="Phobius"/>
    </source>
</evidence>
<name>A0A1G7C8P8_9NOCA</name>
<dbReference type="RefSeq" id="WP_072845404.1">
    <property type="nucleotide sequence ID" value="NZ_FNAB01000015.1"/>
</dbReference>
<dbReference type="AlphaFoldDB" id="A0A1G7C8P8"/>
<evidence type="ECO:0000313" key="14">
    <source>
        <dbReference type="EMBL" id="SDE34795.1"/>
    </source>
</evidence>
<evidence type="ECO:0000256" key="7">
    <source>
        <dbReference type="ARBA" id="ARBA00022777"/>
    </source>
</evidence>
<reference evidence="14 15" key="1">
    <citation type="submission" date="2016-10" db="EMBL/GenBank/DDBJ databases">
        <authorList>
            <person name="de Groot N.N."/>
        </authorList>
    </citation>
    <scope>NUCLEOTIDE SEQUENCE [LARGE SCALE GENOMIC DNA]</scope>
    <source>
        <strain evidence="14 15">JCM 11308</strain>
    </source>
</reference>
<dbReference type="Pfam" id="PF02518">
    <property type="entry name" value="HATPase_c"/>
    <property type="match status" value="1"/>
</dbReference>
<accession>A0A1G7C8P8</accession>
<evidence type="ECO:0000256" key="4">
    <source>
        <dbReference type="ARBA" id="ARBA00022553"/>
    </source>
</evidence>
<feature type="domain" description="Histidine kinase" evidence="12">
    <location>
        <begin position="224"/>
        <end position="434"/>
    </location>
</feature>
<keyword evidence="7 14" id="KW-0418">Kinase</keyword>
<dbReference type="Gene3D" id="1.10.287.130">
    <property type="match status" value="1"/>
</dbReference>
<comment type="subcellular location">
    <subcellularLocation>
        <location evidence="2">Cell membrane</location>
    </subcellularLocation>
</comment>
<evidence type="ECO:0000256" key="8">
    <source>
        <dbReference type="ARBA" id="ARBA00022989"/>
    </source>
</evidence>
<evidence type="ECO:0000313" key="15">
    <source>
        <dbReference type="Proteomes" id="UP000199417"/>
    </source>
</evidence>
<evidence type="ECO:0000256" key="6">
    <source>
        <dbReference type="ARBA" id="ARBA00022692"/>
    </source>
</evidence>
<keyword evidence="9" id="KW-0902">Two-component regulatory system</keyword>
<dbReference type="GO" id="GO:0000155">
    <property type="term" value="F:phosphorelay sensor kinase activity"/>
    <property type="evidence" value="ECO:0007669"/>
    <property type="project" value="InterPro"/>
</dbReference>
<keyword evidence="4" id="KW-0597">Phosphoprotein</keyword>
<keyword evidence="8 11" id="KW-1133">Transmembrane helix</keyword>
<dbReference type="Gene3D" id="3.30.565.10">
    <property type="entry name" value="Histidine kinase-like ATPase, C-terminal domain"/>
    <property type="match status" value="1"/>
</dbReference>
<dbReference type="EMBL" id="FNAB01000015">
    <property type="protein sequence ID" value="SDE34795.1"/>
    <property type="molecule type" value="Genomic_DNA"/>
</dbReference>
<dbReference type="STRING" id="168276.SAMN05444580_11532"/>
<dbReference type="SMART" id="SM00387">
    <property type="entry name" value="HATPase_c"/>
    <property type="match status" value="1"/>
</dbReference>
<dbReference type="InterPro" id="IPR003594">
    <property type="entry name" value="HATPase_dom"/>
</dbReference>
<proteinExistence type="predicted"/>
<dbReference type="InterPro" id="IPR050428">
    <property type="entry name" value="TCS_sensor_his_kinase"/>
</dbReference>
<dbReference type="InterPro" id="IPR005467">
    <property type="entry name" value="His_kinase_dom"/>
</dbReference>
<dbReference type="PRINTS" id="PR00344">
    <property type="entry name" value="BCTRLSENSOR"/>
</dbReference>
<evidence type="ECO:0000256" key="10">
    <source>
        <dbReference type="ARBA" id="ARBA00023136"/>
    </source>
</evidence>
<dbReference type="PROSITE" id="PS50109">
    <property type="entry name" value="HIS_KIN"/>
    <property type="match status" value="1"/>
</dbReference>
<dbReference type="PANTHER" id="PTHR45436:SF5">
    <property type="entry name" value="SENSOR HISTIDINE KINASE TRCS"/>
    <property type="match status" value="1"/>
</dbReference>
<keyword evidence="6 11" id="KW-0812">Transmembrane</keyword>
<dbReference type="Pfam" id="PF00512">
    <property type="entry name" value="HisKA"/>
    <property type="match status" value="1"/>
</dbReference>
<keyword evidence="10 11" id="KW-0472">Membrane</keyword>
<dbReference type="InterPro" id="IPR036890">
    <property type="entry name" value="HATPase_C_sf"/>
</dbReference>
<dbReference type="InterPro" id="IPR003661">
    <property type="entry name" value="HisK_dim/P_dom"/>
</dbReference>
<evidence type="ECO:0000256" key="5">
    <source>
        <dbReference type="ARBA" id="ARBA00022679"/>
    </source>
</evidence>
<dbReference type="InterPro" id="IPR003660">
    <property type="entry name" value="HAMP_dom"/>
</dbReference>
<keyword evidence="15" id="KW-1185">Reference proteome</keyword>
<dbReference type="SUPFAM" id="SSF55874">
    <property type="entry name" value="ATPase domain of HSP90 chaperone/DNA topoisomerase II/histidine kinase"/>
    <property type="match status" value="1"/>
</dbReference>
<dbReference type="Proteomes" id="UP000199417">
    <property type="component" value="Unassembled WGS sequence"/>
</dbReference>
<dbReference type="CDD" id="cd00082">
    <property type="entry name" value="HisKA"/>
    <property type="match status" value="1"/>
</dbReference>
<gene>
    <name evidence="14" type="ORF">SAMN05444580_11532</name>
</gene>
<comment type="catalytic activity">
    <reaction evidence="1">
        <text>ATP + protein L-histidine = ADP + protein N-phospho-L-histidine.</text>
        <dbReference type="EC" id="2.7.13.3"/>
    </reaction>
</comment>
<evidence type="ECO:0000259" key="13">
    <source>
        <dbReference type="PROSITE" id="PS50885"/>
    </source>
</evidence>
<dbReference type="GO" id="GO:0005886">
    <property type="term" value="C:plasma membrane"/>
    <property type="evidence" value="ECO:0007669"/>
    <property type="project" value="UniProtKB-SubCell"/>
</dbReference>
<dbReference type="PROSITE" id="PS50885">
    <property type="entry name" value="HAMP"/>
    <property type="match status" value="1"/>
</dbReference>
<evidence type="ECO:0000256" key="9">
    <source>
        <dbReference type="ARBA" id="ARBA00023012"/>
    </source>
</evidence>
<dbReference type="SUPFAM" id="SSF47384">
    <property type="entry name" value="Homodimeric domain of signal transducing histidine kinase"/>
    <property type="match status" value="1"/>
</dbReference>
<dbReference type="SMART" id="SM00304">
    <property type="entry name" value="HAMP"/>
    <property type="match status" value="1"/>
</dbReference>
<evidence type="ECO:0000256" key="2">
    <source>
        <dbReference type="ARBA" id="ARBA00004236"/>
    </source>
</evidence>
<dbReference type="EC" id="2.7.13.3" evidence="3"/>
<dbReference type="PANTHER" id="PTHR45436">
    <property type="entry name" value="SENSOR HISTIDINE KINASE YKOH"/>
    <property type="match status" value="1"/>
</dbReference>
<evidence type="ECO:0000259" key="12">
    <source>
        <dbReference type="PROSITE" id="PS50109"/>
    </source>
</evidence>
<dbReference type="SMART" id="SM00388">
    <property type="entry name" value="HisKA"/>
    <property type="match status" value="1"/>
</dbReference>
<dbReference type="CDD" id="cd00075">
    <property type="entry name" value="HATPase"/>
    <property type="match status" value="1"/>
</dbReference>
<dbReference type="InterPro" id="IPR036097">
    <property type="entry name" value="HisK_dim/P_sf"/>
</dbReference>
<feature type="transmembrane region" description="Helical" evidence="11">
    <location>
        <begin position="135"/>
        <end position="156"/>
    </location>
</feature>
<keyword evidence="5" id="KW-0808">Transferase</keyword>
<evidence type="ECO:0000256" key="1">
    <source>
        <dbReference type="ARBA" id="ARBA00000085"/>
    </source>
</evidence>